<evidence type="ECO:0000313" key="1">
    <source>
        <dbReference type="EMBL" id="MBX65100.1"/>
    </source>
</evidence>
<organism evidence="1">
    <name type="scientific">Rhizophora mucronata</name>
    <name type="common">Asiatic mangrove</name>
    <dbReference type="NCBI Taxonomy" id="61149"/>
    <lineage>
        <taxon>Eukaryota</taxon>
        <taxon>Viridiplantae</taxon>
        <taxon>Streptophyta</taxon>
        <taxon>Embryophyta</taxon>
        <taxon>Tracheophyta</taxon>
        <taxon>Spermatophyta</taxon>
        <taxon>Magnoliopsida</taxon>
        <taxon>eudicotyledons</taxon>
        <taxon>Gunneridae</taxon>
        <taxon>Pentapetalae</taxon>
        <taxon>rosids</taxon>
        <taxon>fabids</taxon>
        <taxon>Malpighiales</taxon>
        <taxon>Rhizophoraceae</taxon>
        <taxon>Rhizophora</taxon>
    </lineage>
</organism>
<sequence>MKHTNTKYMNTQDPSVLATTVSYCKHIQHKIQSK</sequence>
<name>A0A2P2QDJ3_RHIMU</name>
<protein>
    <submittedName>
        <fullName evidence="1">Uncharacterized protein</fullName>
    </submittedName>
</protein>
<proteinExistence type="predicted"/>
<dbReference type="AlphaFoldDB" id="A0A2P2QDJ3"/>
<accession>A0A2P2QDJ3</accession>
<reference evidence="1" key="1">
    <citation type="submission" date="2018-02" db="EMBL/GenBank/DDBJ databases">
        <title>Rhizophora mucronata_Transcriptome.</title>
        <authorList>
            <person name="Meera S.P."/>
            <person name="Sreeshan A."/>
            <person name="Augustine A."/>
        </authorList>
    </citation>
    <scope>NUCLEOTIDE SEQUENCE</scope>
    <source>
        <tissue evidence="1">Leaf</tissue>
    </source>
</reference>
<dbReference type="EMBL" id="GGEC01084616">
    <property type="protein sequence ID" value="MBX65100.1"/>
    <property type="molecule type" value="Transcribed_RNA"/>
</dbReference>